<dbReference type="GO" id="GO:0098552">
    <property type="term" value="C:side of membrane"/>
    <property type="evidence" value="ECO:0007669"/>
    <property type="project" value="UniProtKB-KW"/>
</dbReference>
<comment type="caution">
    <text evidence="11">The sequence shown here is derived from an EMBL/GenBank/DDBJ whole genome shotgun (WGS) entry which is preliminary data.</text>
</comment>
<protein>
    <submittedName>
        <fullName evidence="11">Variant surface glycoprotein</fullName>
    </submittedName>
</protein>
<dbReference type="Proteomes" id="UP000000702">
    <property type="component" value="Unassembled WGS sequence"/>
</dbReference>
<evidence type="ECO:0000256" key="9">
    <source>
        <dbReference type="SAM" id="SignalP"/>
    </source>
</evidence>
<sequence length="456" mass="51238">MMLSKFLLVALLFCIGTLGSDHPSAAEFNLFCRILKETDEMLLVPDYIYDEDKDKEVVKEMQFLYNATTDNMKNFGNTMWKMKDFLKEHPPPTQPRNRQDSHNQIGQLIQDGEKKIIESWGLAKKVNEKIYEAKLLVLQGIYGENVTVVPKEDGNLTDIISKNGSIFNDETNVTASCGNGKKTGKTLINDFFCVCVGTGIHESGSPCHGNLIPPNKDRDCCKNKKCCNDGCKCCKNGCCANNKCCGTNNCCCCGCNWTQMKYGTSSSLLALTESFEKIKAVCQDLLDDEDDTKKIIVLLKEYLGMIGKGGAKQKQNKTYMFGQSAWGAEDSHEKVNFSDCTGGGNNGDKANGNWKNNNHMCVDYKNNFKNESNTYDIPWHNKFKNYTILLNDAKQIEDKILKNRAALHLLKTKAWAAYTREKDDETSNLDDMNISNLLDGTQLPPFFFLSHLSIFL</sequence>
<evidence type="ECO:0000313" key="12">
    <source>
        <dbReference type="Proteomes" id="UP000000702"/>
    </source>
</evidence>
<name>F9W6P4_TRYCI</name>
<keyword evidence="12" id="KW-1185">Reference proteome</keyword>
<dbReference type="AlphaFoldDB" id="F9W6P4"/>
<evidence type="ECO:0000256" key="8">
    <source>
        <dbReference type="ARBA" id="ARBA00023288"/>
    </source>
</evidence>
<evidence type="ECO:0000256" key="1">
    <source>
        <dbReference type="ARBA" id="ARBA00002523"/>
    </source>
</evidence>
<evidence type="ECO:0000259" key="10">
    <source>
        <dbReference type="Pfam" id="PF13206"/>
    </source>
</evidence>
<gene>
    <name evidence="11" type="ORF">TCIL3000_0_36920</name>
</gene>
<evidence type="ECO:0000256" key="5">
    <source>
        <dbReference type="ARBA" id="ARBA00022729"/>
    </source>
</evidence>
<accession>F9W6P4</accession>
<proteinExistence type="predicted"/>
<comment type="subcellular location">
    <subcellularLocation>
        <location evidence="2">Cell membrane</location>
        <topology evidence="2">Lipid-anchor</topology>
        <topology evidence="2">GPI-anchor</topology>
    </subcellularLocation>
</comment>
<feature type="domain" description="Trypanosome variant surface glycoprotein B-type N-terminal" evidence="10">
    <location>
        <begin position="83"/>
        <end position="211"/>
    </location>
</feature>
<evidence type="ECO:0000256" key="4">
    <source>
        <dbReference type="ARBA" id="ARBA00022622"/>
    </source>
</evidence>
<evidence type="ECO:0000256" key="3">
    <source>
        <dbReference type="ARBA" id="ARBA00022475"/>
    </source>
</evidence>
<feature type="chain" id="PRO_5003394585" evidence="9">
    <location>
        <begin position="20"/>
        <end position="456"/>
    </location>
</feature>
<dbReference type="GO" id="GO:0005886">
    <property type="term" value="C:plasma membrane"/>
    <property type="evidence" value="ECO:0007669"/>
    <property type="project" value="UniProtKB-SubCell"/>
</dbReference>
<keyword evidence="3" id="KW-1003">Cell membrane</keyword>
<reference evidence="11 12" key="2">
    <citation type="journal article" date="2012" name="Proc. Natl. Acad. Sci. U.S.A.">
        <title>Antigenic diversity is generated by distinct evolutionary mechanisms in African trypanosome species.</title>
        <authorList>
            <person name="Jackson A.P."/>
            <person name="Berry A."/>
            <person name="Aslett M."/>
            <person name="Allison H.C."/>
            <person name="Burton P."/>
            <person name="Vavrova-Anderson J."/>
            <person name="Brown R."/>
            <person name="Browne H."/>
            <person name="Corton N."/>
            <person name="Hauser H."/>
            <person name="Gamble J."/>
            <person name="Gilderthorp R."/>
            <person name="Marcello L."/>
            <person name="McQuillan J."/>
            <person name="Otto T.D."/>
            <person name="Quail M.A."/>
            <person name="Sanders M.J."/>
            <person name="van Tonder A."/>
            <person name="Ginger M.L."/>
            <person name="Field M.C."/>
            <person name="Barry J.D."/>
            <person name="Hertz-Fowler C."/>
            <person name="Berriman M."/>
        </authorList>
    </citation>
    <scope>NUCLEOTIDE SEQUENCE [LARGE SCALE GENOMIC DNA]</scope>
    <source>
        <strain evidence="11 12">IL3000</strain>
    </source>
</reference>
<evidence type="ECO:0000256" key="2">
    <source>
        <dbReference type="ARBA" id="ARBA00004609"/>
    </source>
</evidence>
<dbReference type="InterPro" id="IPR025932">
    <property type="entry name" value="Trypano_VSG_B_N_dom"/>
</dbReference>
<keyword evidence="5 9" id="KW-0732">Signal</keyword>
<dbReference type="VEuPathDB" id="TriTrypDB:TcIL3000_0_36920"/>
<evidence type="ECO:0000256" key="7">
    <source>
        <dbReference type="ARBA" id="ARBA00023180"/>
    </source>
</evidence>
<organism evidence="11 12">
    <name type="scientific">Trypanosoma congolense (strain IL3000)</name>
    <dbReference type="NCBI Taxonomy" id="1068625"/>
    <lineage>
        <taxon>Eukaryota</taxon>
        <taxon>Discoba</taxon>
        <taxon>Euglenozoa</taxon>
        <taxon>Kinetoplastea</taxon>
        <taxon>Metakinetoplastina</taxon>
        <taxon>Trypanosomatida</taxon>
        <taxon>Trypanosomatidae</taxon>
        <taxon>Trypanosoma</taxon>
        <taxon>Nannomonas</taxon>
    </lineage>
</organism>
<reference evidence="12" key="1">
    <citation type="submission" date="2011-07" db="EMBL/GenBank/DDBJ databases">
        <title>Divergent evolution of antigenic variation in African trypanosomes.</title>
        <authorList>
            <person name="Jackson A.P."/>
            <person name="Berry A."/>
            <person name="Allison H.C."/>
            <person name="Burton P."/>
            <person name="Anderson J."/>
            <person name="Aslett M."/>
            <person name="Brown R."/>
            <person name="Corton N."/>
            <person name="Harris D."/>
            <person name="Hauser H."/>
            <person name="Gamble J."/>
            <person name="Gilderthorp R."/>
            <person name="McQuillan J."/>
            <person name="Quail M.A."/>
            <person name="Sanders M."/>
            <person name="Van Tonder A."/>
            <person name="Ginger M.L."/>
            <person name="Donelson J.E."/>
            <person name="Field M.C."/>
            <person name="Barry J.D."/>
            <person name="Berriman M."/>
            <person name="Hertz-Fowler C."/>
        </authorList>
    </citation>
    <scope>NUCLEOTIDE SEQUENCE [LARGE SCALE GENOMIC DNA]</scope>
    <source>
        <strain evidence="12">IL3000</strain>
    </source>
</reference>
<evidence type="ECO:0000313" key="11">
    <source>
        <dbReference type="EMBL" id="CCD12851.1"/>
    </source>
</evidence>
<dbReference type="Pfam" id="PF13206">
    <property type="entry name" value="VSG_B"/>
    <property type="match status" value="1"/>
</dbReference>
<comment type="function">
    <text evidence="1">VSG forms a coat on the surface of the parasite. The trypanosome evades the immune response of the host by expressing a series of antigenically distinct VSGs from an estimated 1000 VSG genes.</text>
</comment>
<keyword evidence="4" id="KW-0336">GPI-anchor</keyword>
<feature type="signal peptide" evidence="9">
    <location>
        <begin position="1"/>
        <end position="19"/>
    </location>
</feature>
<dbReference type="EMBL" id="CAEQ01000903">
    <property type="protein sequence ID" value="CCD12851.1"/>
    <property type="molecule type" value="Genomic_DNA"/>
</dbReference>
<keyword evidence="6" id="KW-0472">Membrane</keyword>
<keyword evidence="7" id="KW-0325">Glycoprotein</keyword>
<evidence type="ECO:0000256" key="6">
    <source>
        <dbReference type="ARBA" id="ARBA00023136"/>
    </source>
</evidence>
<keyword evidence="8" id="KW-0449">Lipoprotein</keyword>